<dbReference type="GO" id="GO:0071555">
    <property type="term" value="P:cell wall organization"/>
    <property type="evidence" value="ECO:0007669"/>
    <property type="project" value="UniProtKB-KW"/>
</dbReference>
<dbReference type="InterPro" id="IPR018109">
    <property type="entry name" value="Folylpolyglutamate_synth_CS"/>
</dbReference>
<dbReference type="AlphaFoldDB" id="G9WTC2"/>
<dbReference type="GO" id="GO:0009252">
    <property type="term" value="P:peptidoglycan biosynthetic process"/>
    <property type="evidence" value="ECO:0007669"/>
    <property type="project" value="UniProtKB-UniRule"/>
</dbReference>
<comment type="caution">
    <text evidence="17">The sequence shown here is derived from an EMBL/GenBank/DDBJ whole genome shotgun (WGS) entry which is preliminary data.</text>
</comment>
<dbReference type="UniPathway" id="UPA00219"/>
<dbReference type="GO" id="GO:0051301">
    <property type="term" value="P:cell division"/>
    <property type="evidence" value="ECO:0007669"/>
    <property type="project" value="UniProtKB-KW"/>
</dbReference>
<name>G9WTC2_9FIRM</name>
<dbReference type="RefSeq" id="WP_009536098.1">
    <property type="nucleotide sequence ID" value="NZ_JH414504.1"/>
</dbReference>
<dbReference type="InterPro" id="IPR035911">
    <property type="entry name" value="MurE/MurF_N"/>
</dbReference>
<keyword evidence="10 12" id="KW-0131">Cell cycle</keyword>
<dbReference type="GO" id="GO:0005524">
    <property type="term" value="F:ATP binding"/>
    <property type="evidence" value="ECO:0007669"/>
    <property type="project" value="UniProtKB-UniRule"/>
</dbReference>
<dbReference type="GO" id="GO:0005737">
    <property type="term" value="C:cytoplasm"/>
    <property type="evidence" value="ECO:0007669"/>
    <property type="project" value="UniProtKB-SubCell"/>
</dbReference>
<evidence type="ECO:0000313" key="17">
    <source>
        <dbReference type="EMBL" id="EHL12954.1"/>
    </source>
</evidence>
<dbReference type="SUPFAM" id="SSF63418">
    <property type="entry name" value="MurE/MurF N-terminal domain"/>
    <property type="match status" value="1"/>
</dbReference>
<dbReference type="InterPro" id="IPR005761">
    <property type="entry name" value="UDP-N-AcMur-Glu-dNH2Pim_ligase"/>
</dbReference>
<dbReference type="InterPro" id="IPR013221">
    <property type="entry name" value="Mur_ligase_cen"/>
</dbReference>
<evidence type="ECO:0000259" key="14">
    <source>
        <dbReference type="Pfam" id="PF01225"/>
    </source>
</evidence>
<comment type="subcellular location">
    <subcellularLocation>
        <location evidence="12 13">Cytoplasm</location>
    </subcellularLocation>
</comment>
<feature type="binding site" evidence="12">
    <location>
        <position position="194"/>
    </location>
    <ligand>
        <name>UDP-N-acetyl-alpha-D-muramoyl-L-alanyl-D-glutamate</name>
        <dbReference type="ChEBI" id="CHEBI:83900"/>
    </ligand>
</feature>
<evidence type="ECO:0000256" key="13">
    <source>
        <dbReference type="RuleBase" id="RU004135"/>
    </source>
</evidence>
<dbReference type="Gene3D" id="3.90.190.20">
    <property type="entry name" value="Mur ligase, C-terminal domain"/>
    <property type="match status" value="1"/>
</dbReference>
<feature type="domain" description="Mur ligase central" evidence="16">
    <location>
        <begin position="115"/>
        <end position="317"/>
    </location>
</feature>
<feature type="domain" description="Mur ligase N-terminal catalytic" evidence="14">
    <location>
        <begin position="24"/>
        <end position="101"/>
    </location>
</feature>
<feature type="binding site" evidence="12">
    <location>
        <begin position="159"/>
        <end position="160"/>
    </location>
    <ligand>
        <name>UDP-N-acetyl-alpha-D-muramoyl-L-alanyl-D-glutamate</name>
        <dbReference type="ChEBI" id="CHEBI:83900"/>
    </ligand>
</feature>
<feature type="modified residue" description="N6-carboxylysine" evidence="12">
    <location>
        <position position="228"/>
    </location>
</feature>
<dbReference type="InterPro" id="IPR004101">
    <property type="entry name" value="Mur_ligase_C"/>
</dbReference>
<dbReference type="Gene3D" id="3.40.1190.10">
    <property type="entry name" value="Mur-like, catalytic domain"/>
    <property type="match status" value="1"/>
</dbReference>
<keyword evidence="9 12" id="KW-0573">Peptidoglycan synthesis</keyword>
<keyword evidence="7 12" id="KW-0067">ATP-binding</keyword>
<evidence type="ECO:0000256" key="7">
    <source>
        <dbReference type="ARBA" id="ARBA00022840"/>
    </source>
</evidence>
<comment type="function">
    <text evidence="12">Catalyzes the addition of an amino acid to the nucleotide precursor UDP-N-acetylmuramoyl-L-alanyl-D-glutamate (UMAG) in the biosynthesis of bacterial cell-wall peptidoglycan.</text>
</comment>
<dbReference type="GO" id="GO:0000287">
    <property type="term" value="F:magnesium ion binding"/>
    <property type="evidence" value="ECO:0007669"/>
    <property type="project" value="UniProtKB-UniRule"/>
</dbReference>
<dbReference type="SUPFAM" id="SSF53244">
    <property type="entry name" value="MurD-like peptide ligases, peptide-binding domain"/>
    <property type="match status" value="1"/>
</dbReference>
<organism evidence="17 18">
    <name type="scientific">Oribacterium asaccharolyticum ACB7</name>
    <dbReference type="NCBI Taxonomy" id="796944"/>
    <lineage>
        <taxon>Bacteria</taxon>
        <taxon>Bacillati</taxon>
        <taxon>Bacillota</taxon>
        <taxon>Clostridia</taxon>
        <taxon>Lachnospirales</taxon>
        <taxon>Lachnospiraceae</taxon>
        <taxon>Oribacterium</taxon>
    </lineage>
</organism>
<evidence type="ECO:0000256" key="11">
    <source>
        <dbReference type="ARBA" id="ARBA00023316"/>
    </source>
</evidence>
<evidence type="ECO:0000256" key="5">
    <source>
        <dbReference type="ARBA" id="ARBA00022618"/>
    </source>
</evidence>
<feature type="binding site" evidence="12">
    <location>
        <position position="158"/>
    </location>
    <ligand>
        <name>UDP-N-acetyl-alpha-D-muramoyl-L-alanyl-D-glutamate</name>
        <dbReference type="ChEBI" id="CHEBI:83900"/>
    </ligand>
</feature>
<evidence type="ECO:0000256" key="6">
    <source>
        <dbReference type="ARBA" id="ARBA00022741"/>
    </source>
</evidence>
<keyword evidence="12" id="KW-0460">Magnesium</keyword>
<keyword evidence="6 12" id="KW-0547">Nucleotide-binding</keyword>
<dbReference type="PATRIC" id="fig|796944.3.peg.866"/>
<keyword evidence="3 12" id="KW-0963">Cytoplasm</keyword>
<dbReference type="InterPro" id="IPR036615">
    <property type="entry name" value="Mur_ligase_C_dom_sf"/>
</dbReference>
<dbReference type="PROSITE" id="PS01011">
    <property type="entry name" value="FOLYLPOLYGLU_SYNT_1"/>
    <property type="match status" value="1"/>
</dbReference>
<dbReference type="Gene3D" id="3.40.1390.10">
    <property type="entry name" value="MurE/MurF, N-terminal domain"/>
    <property type="match status" value="1"/>
</dbReference>
<dbReference type="Pfam" id="PF02875">
    <property type="entry name" value="Mur_ligase_C"/>
    <property type="match status" value="1"/>
</dbReference>
<proteinExistence type="inferred from homology"/>
<reference evidence="17 18" key="1">
    <citation type="submission" date="2011-08" db="EMBL/GenBank/DDBJ databases">
        <title>The Genome Sequence of Oribacterium sp. ACB7.</title>
        <authorList>
            <consortium name="The Broad Institute Genome Sequencing Platform"/>
            <person name="Earl A."/>
            <person name="Ward D."/>
            <person name="Feldgarden M."/>
            <person name="Gevers D."/>
            <person name="Sizova M."/>
            <person name="Hazen A."/>
            <person name="Epstein S."/>
            <person name="Young S.K."/>
            <person name="Zeng Q."/>
            <person name="Gargeya S."/>
            <person name="Fitzgerald M."/>
            <person name="Haas B."/>
            <person name="Abouelleil A."/>
            <person name="Alvarado L."/>
            <person name="Arachchi H.M."/>
            <person name="Berlin A."/>
            <person name="Brown A."/>
            <person name="Chapman S.B."/>
            <person name="Chen Z."/>
            <person name="Dunbar C."/>
            <person name="Freedman E."/>
            <person name="Gearin G."/>
            <person name="Gellesch M."/>
            <person name="Goldberg J."/>
            <person name="Griggs A."/>
            <person name="Gujja S."/>
            <person name="Heiman D."/>
            <person name="Howarth C."/>
            <person name="Larson L."/>
            <person name="Lui A."/>
            <person name="MacDonald P.J.P."/>
            <person name="Montmayeur A."/>
            <person name="Murphy C."/>
            <person name="Neiman D."/>
            <person name="Pearson M."/>
            <person name="Priest M."/>
            <person name="Roberts A."/>
            <person name="Saif S."/>
            <person name="Shea T."/>
            <person name="Shenoy N."/>
            <person name="Sisk P."/>
            <person name="Stolte C."/>
            <person name="Sykes S."/>
            <person name="Wortman J."/>
            <person name="Nusbaum C."/>
            <person name="Birren B."/>
        </authorList>
    </citation>
    <scope>NUCLEOTIDE SEQUENCE [LARGE SCALE GENOMIC DNA]</scope>
    <source>
        <strain evidence="17 18">ACB7</strain>
    </source>
</reference>
<comment type="similarity">
    <text evidence="2 12">Belongs to the MurCDEF family. MurE subfamily.</text>
</comment>
<gene>
    <name evidence="12" type="primary">murE</name>
    <name evidence="17" type="ORF">HMPREF9624_00156</name>
</gene>
<dbReference type="Proteomes" id="UP000003527">
    <property type="component" value="Unassembled WGS sequence"/>
</dbReference>
<evidence type="ECO:0000313" key="18">
    <source>
        <dbReference type="Proteomes" id="UP000003527"/>
    </source>
</evidence>
<feature type="binding site" evidence="12">
    <location>
        <begin position="117"/>
        <end position="123"/>
    </location>
    <ligand>
        <name>ATP</name>
        <dbReference type="ChEBI" id="CHEBI:30616"/>
    </ligand>
</feature>
<feature type="domain" description="Mur ligase C-terminal" evidence="15">
    <location>
        <begin position="339"/>
        <end position="466"/>
    </location>
</feature>
<keyword evidence="4 12" id="KW-0436">Ligase</keyword>
<dbReference type="HAMAP" id="MF_00208">
    <property type="entry name" value="MurE"/>
    <property type="match status" value="1"/>
</dbReference>
<dbReference type="InterPro" id="IPR000713">
    <property type="entry name" value="Mur_ligase_N"/>
</dbReference>
<feature type="binding site" evidence="12">
    <location>
        <position position="30"/>
    </location>
    <ligand>
        <name>UDP-N-acetyl-alpha-D-muramoyl-L-alanyl-D-glutamate</name>
        <dbReference type="ChEBI" id="CHEBI:83900"/>
    </ligand>
</feature>
<keyword evidence="11 12" id="KW-0961">Cell wall biogenesis/degradation</keyword>
<evidence type="ECO:0000256" key="12">
    <source>
        <dbReference type="HAMAP-Rule" id="MF_00208"/>
    </source>
</evidence>
<dbReference type="EMBL" id="AFZD01000012">
    <property type="protein sequence ID" value="EHL12954.1"/>
    <property type="molecule type" value="Genomic_DNA"/>
</dbReference>
<comment type="caution">
    <text evidence="12">Lacks conserved residue(s) required for the propagation of feature annotation.</text>
</comment>
<evidence type="ECO:0000256" key="8">
    <source>
        <dbReference type="ARBA" id="ARBA00022960"/>
    </source>
</evidence>
<protein>
    <recommendedName>
        <fullName evidence="12">UDP-N-acetylmuramyl-tripeptide synthetase</fullName>
        <ecNumber evidence="12">6.3.2.-</ecNumber>
    </recommendedName>
    <alternativeName>
        <fullName evidence="12">UDP-MurNAc-tripeptide synthetase</fullName>
    </alternativeName>
</protein>
<dbReference type="InterPro" id="IPR036565">
    <property type="entry name" value="Mur-like_cat_sf"/>
</dbReference>
<comment type="pathway">
    <text evidence="1 12 13">Cell wall biogenesis; peptidoglycan biosynthesis.</text>
</comment>
<keyword evidence="8 12" id="KW-0133">Cell shape</keyword>
<evidence type="ECO:0000259" key="16">
    <source>
        <dbReference type="Pfam" id="PF08245"/>
    </source>
</evidence>
<sequence>MSQWIDALTACRVLLGDPTKEELQSISYDSRKAKAGDLFLCLKGTKLDSHDKIPELIASGVRIFVVEKELEELHLADAERDKLCIVKVENGREALAELSAFYFHYPSREMLMIGITGTKGKTTTASMVRSILEEGGYRTGLIGTTGIDYAGIHEESRNTTPESYTLQETFRKMREKGCTAVVMEASSQGFKMHRTDEILFDYGIFTNIEEDHIGENEHKDFAEYKYYKSCIFKQSKIGLVNRDANFAEEFLENAPCPCYTFALENMADFQAKEIENLRQDDFIGTCFTFLHGEVKERIFNHLPGAYNVYNALAAVSLACLLKIPMEKIKHALSKIKVNGRMEVVLQRDGHTVIVDYAHNAMGMKNLLQTLRSYNPGRLIVVFGCGGNRSKDRRYGMGEVAGEMADFSILTADNSRYEKTEDIIADIESTLSKKSSAYIAIPDRREAIAYALAHAKRGDLIAVIGKGHEEYNEVNGQLTHFVDREVILEEADKLAEKK</sequence>
<evidence type="ECO:0000256" key="10">
    <source>
        <dbReference type="ARBA" id="ARBA00023306"/>
    </source>
</evidence>
<dbReference type="PANTHER" id="PTHR23135:SF4">
    <property type="entry name" value="UDP-N-ACETYLMURAMOYL-L-ALANYL-D-GLUTAMATE--2,6-DIAMINOPIMELATE LIGASE MURE HOMOLOG, CHLOROPLASTIC"/>
    <property type="match status" value="1"/>
</dbReference>
<dbReference type="Pfam" id="PF01225">
    <property type="entry name" value="Mur_ligase"/>
    <property type="match status" value="1"/>
</dbReference>
<dbReference type="EC" id="6.3.2.-" evidence="12"/>
<dbReference type="GO" id="GO:0008360">
    <property type="term" value="P:regulation of cell shape"/>
    <property type="evidence" value="ECO:0007669"/>
    <property type="project" value="UniProtKB-KW"/>
</dbReference>
<dbReference type="NCBIfam" id="NF001126">
    <property type="entry name" value="PRK00139.1-4"/>
    <property type="match status" value="1"/>
</dbReference>
<evidence type="ECO:0000256" key="9">
    <source>
        <dbReference type="ARBA" id="ARBA00022984"/>
    </source>
</evidence>
<evidence type="ECO:0000256" key="2">
    <source>
        <dbReference type="ARBA" id="ARBA00005898"/>
    </source>
</evidence>
<comment type="cofactor">
    <cofactor evidence="12">
        <name>Mg(2+)</name>
        <dbReference type="ChEBI" id="CHEBI:18420"/>
    </cofactor>
</comment>
<dbReference type="PANTHER" id="PTHR23135">
    <property type="entry name" value="MUR LIGASE FAMILY MEMBER"/>
    <property type="match status" value="1"/>
</dbReference>
<keyword evidence="5 12" id="KW-0132">Cell division</keyword>
<evidence type="ECO:0000256" key="1">
    <source>
        <dbReference type="ARBA" id="ARBA00004752"/>
    </source>
</evidence>
<dbReference type="GO" id="GO:0004326">
    <property type="term" value="F:tetrahydrofolylpolyglutamate synthase activity"/>
    <property type="evidence" value="ECO:0007669"/>
    <property type="project" value="InterPro"/>
</dbReference>
<accession>G9WTC2</accession>
<dbReference type="HOGENOM" id="CLU_022291_4_1_9"/>
<dbReference type="SUPFAM" id="SSF53623">
    <property type="entry name" value="MurD-like peptide ligases, catalytic domain"/>
    <property type="match status" value="1"/>
</dbReference>
<feature type="binding site" evidence="12">
    <location>
        <position position="186"/>
    </location>
    <ligand>
        <name>UDP-N-acetyl-alpha-D-muramoyl-L-alanyl-D-glutamate</name>
        <dbReference type="ChEBI" id="CHEBI:83900"/>
    </ligand>
</feature>
<keyword evidence="18" id="KW-1185">Reference proteome</keyword>
<evidence type="ECO:0000256" key="4">
    <source>
        <dbReference type="ARBA" id="ARBA00022598"/>
    </source>
</evidence>
<dbReference type="NCBIfam" id="TIGR01085">
    <property type="entry name" value="murE"/>
    <property type="match status" value="1"/>
</dbReference>
<dbReference type="Pfam" id="PF08245">
    <property type="entry name" value="Mur_ligase_M"/>
    <property type="match status" value="1"/>
</dbReference>
<evidence type="ECO:0000256" key="3">
    <source>
        <dbReference type="ARBA" id="ARBA00022490"/>
    </source>
</evidence>
<comment type="PTM">
    <text evidence="12">Carboxylation is probably crucial for Mg(2+) binding and, consequently, for the gamma-phosphate positioning of ATP.</text>
</comment>
<evidence type="ECO:0000259" key="15">
    <source>
        <dbReference type="Pfam" id="PF02875"/>
    </source>
</evidence>